<keyword evidence="3" id="KW-1185">Reference proteome</keyword>
<reference evidence="1" key="3">
    <citation type="submission" date="2020-06" db="EMBL/GenBank/DDBJ databases">
        <title>Helianthus annuus Genome sequencing and assembly Release 2.</title>
        <authorList>
            <person name="Gouzy J."/>
            <person name="Langlade N."/>
            <person name="Munos S."/>
        </authorList>
    </citation>
    <scope>NUCLEOTIDE SEQUENCE</scope>
    <source>
        <tissue evidence="1">Leaves</tissue>
    </source>
</reference>
<dbReference type="Proteomes" id="UP000215914">
    <property type="component" value="Chromosome 12"/>
</dbReference>
<evidence type="ECO:0000313" key="3">
    <source>
        <dbReference type="Proteomes" id="UP000215914"/>
    </source>
</evidence>
<dbReference type="EMBL" id="CM007901">
    <property type="protein sequence ID" value="OTG05252.1"/>
    <property type="molecule type" value="Genomic_DNA"/>
</dbReference>
<proteinExistence type="predicted"/>
<evidence type="ECO:0000313" key="1">
    <source>
        <dbReference type="EMBL" id="KAF5778138.1"/>
    </source>
</evidence>
<gene>
    <name evidence="2" type="ORF">HannXRQ_Chr12g0371491</name>
    <name evidence="1" type="ORF">HanXRQr2_Chr12g0543951</name>
</gene>
<evidence type="ECO:0000313" key="2">
    <source>
        <dbReference type="EMBL" id="OTG05252.1"/>
    </source>
</evidence>
<reference evidence="1 3" key="1">
    <citation type="journal article" date="2017" name="Nature">
        <title>The sunflower genome provides insights into oil metabolism, flowering and Asterid evolution.</title>
        <authorList>
            <person name="Badouin H."/>
            <person name="Gouzy J."/>
            <person name="Grassa C.J."/>
            <person name="Murat F."/>
            <person name="Staton S.E."/>
            <person name="Cottret L."/>
            <person name="Lelandais-Briere C."/>
            <person name="Owens G.L."/>
            <person name="Carrere S."/>
            <person name="Mayjonade B."/>
            <person name="Legrand L."/>
            <person name="Gill N."/>
            <person name="Kane N.C."/>
            <person name="Bowers J.E."/>
            <person name="Hubner S."/>
            <person name="Bellec A."/>
            <person name="Berard A."/>
            <person name="Berges H."/>
            <person name="Blanchet N."/>
            <person name="Boniface M.C."/>
            <person name="Brunel D."/>
            <person name="Catrice O."/>
            <person name="Chaidir N."/>
            <person name="Claudel C."/>
            <person name="Donnadieu C."/>
            <person name="Faraut T."/>
            <person name="Fievet G."/>
            <person name="Helmstetter N."/>
            <person name="King M."/>
            <person name="Knapp S.J."/>
            <person name="Lai Z."/>
            <person name="Le Paslier M.C."/>
            <person name="Lippi Y."/>
            <person name="Lorenzon L."/>
            <person name="Mandel J.R."/>
            <person name="Marage G."/>
            <person name="Marchand G."/>
            <person name="Marquand E."/>
            <person name="Bret-Mestries E."/>
            <person name="Morien E."/>
            <person name="Nambeesan S."/>
            <person name="Nguyen T."/>
            <person name="Pegot-Espagnet P."/>
            <person name="Pouilly N."/>
            <person name="Raftis F."/>
            <person name="Sallet E."/>
            <person name="Schiex T."/>
            <person name="Thomas J."/>
            <person name="Vandecasteele C."/>
            <person name="Vares D."/>
            <person name="Vear F."/>
            <person name="Vautrin S."/>
            <person name="Crespi M."/>
            <person name="Mangin B."/>
            <person name="Burke J.M."/>
            <person name="Salse J."/>
            <person name="Munos S."/>
            <person name="Vincourt P."/>
            <person name="Rieseberg L.H."/>
            <person name="Langlade N.B."/>
        </authorList>
    </citation>
    <scope>NUCLEOTIDE SEQUENCE [LARGE SCALE GENOMIC DNA]</scope>
    <source>
        <strain evidence="3">cv. SF193</strain>
        <tissue evidence="1">Leaves</tissue>
    </source>
</reference>
<dbReference type="AlphaFoldDB" id="A0A251T3K7"/>
<accession>A0A251T3K7</accession>
<reference evidence="2" key="2">
    <citation type="submission" date="2017-02" db="EMBL/GenBank/DDBJ databases">
        <title>Sunflower complete genome.</title>
        <authorList>
            <person name="Langlade N."/>
            <person name="Munos S."/>
        </authorList>
    </citation>
    <scope>NUCLEOTIDE SEQUENCE [LARGE SCALE GENOMIC DNA]</scope>
    <source>
        <tissue evidence="2">Leaves</tissue>
    </source>
</reference>
<organism evidence="2 3">
    <name type="scientific">Helianthus annuus</name>
    <name type="common">Common sunflower</name>
    <dbReference type="NCBI Taxonomy" id="4232"/>
    <lineage>
        <taxon>Eukaryota</taxon>
        <taxon>Viridiplantae</taxon>
        <taxon>Streptophyta</taxon>
        <taxon>Embryophyta</taxon>
        <taxon>Tracheophyta</taxon>
        <taxon>Spermatophyta</taxon>
        <taxon>Magnoliopsida</taxon>
        <taxon>eudicotyledons</taxon>
        <taxon>Gunneridae</taxon>
        <taxon>Pentapetalae</taxon>
        <taxon>asterids</taxon>
        <taxon>campanulids</taxon>
        <taxon>Asterales</taxon>
        <taxon>Asteraceae</taxon>
        <taxon>Asteroideae</taxon>
        <taxon>Heliantheae alliance</taxon>
        <taxon>Heliantheae</taxon>
        <taxon>Helianthus</taxon>
    </lineage>
</organism>
<protein>
    <submittedName>
        <fullName evidence="2">Uncharacterized protein</fullName>
    </submittedName>
</protein>
<sequence>MMQIASSIFLIKQTIGGHMSPNGVSQLSIHIGNDVAYVKLEDLWHSSGLRIGEASYIRFLLHRNLHSNI</sequence>
<dbReference type="Gramene" id="mRNA:HanXRQr2_Chr12g0543951">
    <property type="protein sequence ID" value="CDS:HanXRQr2_Chr12g0543951.1"/>
    <property type="gene ID" value="HanXRQr2_Chr12g0543951"/>
</dbReference>
<dbReference type="EMBL" id="MNCJ02000327">
    <property type="protein sequence ID" value="KAF5778138.1"/>
    <property type="molecule type" value="Genomic_DNA"/>
</dbReference>
<dbReference type="InParanoid" id="A0A251T3K7"/>
<name>A0A251T3K7_HELAN</name>